<keyword evidence="3" id="KW-0808">Transferase</keyword>
<evidence type="ECO:0000256" key="9">
    <source>
        <dbReference type="ARBA" id="ARBA00049893"/>
    </source>
</evidence>
<comment type="catalytic activity">
    <reaction evidence="7">
        <text>adenosine + H2O + H(+) = inosine + NH4(+)</text>
        <dbReference type="Rhea" id="RHEA:24408"/>
        <dbReference type="ChEBI" id="CHEBI:15377"/>
        <dbReference type="ChEBI" id="CHEBI:15378"/>
        <dbReference type="ChEBI" id="CHEBI:16335"/>
        <dbReference type="ChEBI" id="CHEBI:17596"/>
        <dbReference type="ChEBI" id="CHEBI:28938"/>
        <dbReference type="EC" id="3.5.4.4"/>
    </reaction>
    <physiologicalReaction direction="left-to-right" evidence="7">
        <dbReference type="Rhea" id="RHEA:24409"/>
    </physiologicalReaction>
</comment>
<evidence type="ECO:0000256" key="6">
    <source>
        <dbReference type="ARBA" id="ARBA00022833"/>
    </source>
</evidence>
<gene>
    <name evidence="12" type="primary">pgeF</name>
    <name evidence="12" type="ORF">H9791_05245</name>
</gene>
<proteinExistence type="inferred from homology"/>
<sequence length="436" mass="49349">MKVILETRRLLLRELRQEDFDDACLLLQDPEVMYAYEGPFSREEVQAWLDKQLHRYREDGFGLWALVEKSSGVLIGQCGLTLQDYKDRRVPEIGYLLRRAYWHRGFAIEAARACKEYAFRTLGFREVYSIIRDTNLPSQQVALRNGMSRVDRIVKHYKGVDMPHLVFKVSSDTSLLRHLVCHPEVCAFSTTRHGGVSTGTYASLNCTPYTGDDPQCVNRNQEILLASLPQRPEELIIPWQTHGTRVLPIDDAFLSANEEQRHALLQGIDALVTDRPGICLCISTADCIPILLYDKKHQAIAAVHAGWRGTVNFIVGHALEQMRTFYGTDGADVSAVIGPGISLRAFEVGDEVYEAFCQADFPMERIARRESKWHIDLPEANRLQLLDFGVPSSAIETSGICTYTQYDDFFSARRLGVKSGRMLTGIMLHLYTSILS</sequence>
<keyword evidence="4" id="KW-0479">Metal-binding</keyword>
<dbReference type="NCBIfam" id="TIGR00726">
    <property type="entry name" value="peptidoglycan editing factor PgeF"/>
    <property type="match status" value="1"/>
</dbReference>
<dbReference type="SUPFAM" id="SSF55729">
    <property type="entry name" value="Acyl-CoA N-acyltransferases (Nat)"/>
    <property type="match status" value="1"/>
</dbReference>
<dbReference type="Proteomes" id="UP000824236">
    <property type="component" value="Unassembled WGS sequence"/>
</dbReference>
<comment type="caution">
    <text evidence="12">The sequence shown here is derived from an EMBL/GenBank/DDBJ whole genome shotgun (WGS) entry which is preliminary data.</text>
</comment>
<reference evidence="12" key="2">
    <citation type="submission" date="2021-04" db="EMBL/GenBank/DDBJ databases">
        <authorList>
            <person name="Gilroy R."/>
        </authorList>
    </citation>
    <scope>NUCLEOTIDE SEQUENCE</scope>
    <source>
        <strain evidence="12">B3-3758</strain>
    </source>
</reference>
<reference evidence="12" key="1">
    <citation type="journal article" date="2021" name="PeerJ">
        <title>Extensive microbial diversity within the chicken gut microbiome revealed by metagenomics and culture.</title>
        <authorList>
            <person name="Gilroy R."/>
            <person name="Ravi A."/>
            <person name="Getino M."/>
            <person name="Pursley I."/>
            <person name="Horton D.L."/>
            <person name="Alikhan N.F."/>
            <person name="Baker D."/>
            <person name="Gharbi K."/>
            <person name="Hall N."/>
            <person name="Watson M."/>
            <person name="Adriaenssens E.M."/>
            <person name="Foster-Nyarko E."/>
            <person name="Jarju S."/>
            <person name="Secka A."/>
            <person name="Antonio M."/>
            <person name="Oren A."/>
            <person name="Chaudhuri R.R."/>
            <person name="La Ragione R."/>
            <person name="Hildebrand F."/>
            <person name="Pallen M.J."/>
        </authorList>
    </citation>
    <scope>NUCLEOTIDE SEQUENCE</scope>
    <source>
        <strain evidence="12">B3-3758</strain>
    </source>
</reference>
<dbReference type="Pfam" id="PF02578">
    <property type="entry name" value="Cu-oxidase_4"/>
    <property type="match status" value="1"/>
</dbReference>
<evidence type="ECO:0000256" key="7">
    <source>
        <dbReference type="ARBA" id="ARBA00047989"/>
    </source>
</evidence>
<dbReference type="InterPro" id="IPR016181">
    <property type="entry name" value="Acyl_CoA_acyltransferase"/>
</dbReference>
<evidence type="ECO:0000256" key="4">
    <source>
        <dbReference type="ARBA" id="ARBA00022723"/>
    </source>
</evidence>
<dbReference type="PROSITE" id="PS51186">
    <property type="entry name" value="GNAT"/>
    <property type="match status" value="1"/>
</dbReference>
<dbReference type="Gene3D" id="3.40.630.30">
    <property type="match status" value="1"/>
</dbReference>
<evidence type="ECO:0000313" key="13">
    <source>
        <dbReference type="Proteomes" id="UP000824236"/>
    </source>
</evidence>
<dbReference type="PANTHER" id="PTHR30616">
    <property type="entry name" value="UNCHARACTERIZED PROTEIN YFIH"/>
    <property type="match status" value="1"/>
</dbReference>
<evidence type="ECO:0000256" key="2">
    <source>
        <dbReference type="ARBA" id="ARBA00007353"/>
    </source>
</evidence>
<dbReference type="Gene3D" id="3.60.140.10">
    <property type="entry name" value="CNF1/YfiH-like putative cysteine hydrolases"/>
    <property type="match status" value="1"/>
</dbReference>
<dbReference type="GO" id="GO:0016747">
    <property type="term" value="F:acyltransferase activity, transferring groups other than amino-acyl groups"/>
    <property type="evidence" value="ECO:0007669"/>
    <property type="project" value="InterPro"/>
</dbReference>
<dbReference type="CDD" id="cd16833">
    <property type="entry name" value="YfiH"/>
    <property type="match status" value="1"/>
</dbReference>
<evidence type="ECO:0000256" key="5">
    <source>
        <dbReference type="ARBA" id="ARBA00022801"/>
    </source>
</evidence>
<dbReference type="InterPro" id="IPR011324">
    <property type="entry name" value="Cytotoxic_necrot_fac-like_cat"/>
</dbReference>
<feature type="domain" description="N-acetyltransferase" evidence="11">
    <location>
        <begin position="10"/>
        <end position="172"/>
    </location>
</feature>
<comment type="catalytic activity">
    <reaction evidence="9">
        <text>S-methyl-5'-thioadenosine + phosphate = 5-(methylsulfanyl)-alpha-D-ribose 1-phosphate + adenine</text>
        <dbReference type="Rhea" id="RHEA:11852"/>
        <dbReference type="ChEBI" id="CHEBI:16708"/>
        <dbReference type="ChEBI" id="CHEBI:17509"/>
        <dbReference type="ChEBI" id="CHEBI:43474"/>
        <dbReference type="ChEBI" id="CHEBI:58533"/>
        <dbReference type="EC" id="2.4.2.28"/>
    </reaction>
    <physiologicalReaction direction="left-to-right" evidence="9">
        <dbReference type="Rhea" id="RHEA:11853"/>
    </physiologicalReaction>
</comment>
<evidence type="ECO:0000256" key="8">
    <source>
        <dbReference type="ARBA" id="ARBA00048968"/>
    </source>
</evidence>
<evidence type="ECO:0000259" key="11">
    <source>
        <dbReference type="PROSITE" id="PS51186"/>
    </source>
</evidence>
<protein>
    <recommendedName>
        <fullName evidence="10">Purine nucleoside phosphorylase</fullName>
    </recommendedName>
</protein>
<dbReference type="GO" id="GO:0017061">
    <property type="term" value="F:S-methyl-5-thioadenosine phosphorylase activity"/>
    <property type="evidence" value="ECO:0007669"/>
    <property type="project" value="UniProtKB-EC"/>
</dbReference>
<keyword evidence="5" id="KW-0378">Hydrolase</keyword>
<comment type="catalytic activity">
    <reaction evidence="8">
        <text>adenosine + phosphate = alpha-D-ribose 1-phosphate + adenine</text>
        <dbReference type="Rhea" id="RHEA:27642"/>
        <dbReference type="ChEBI" id="CHEBI:16335"/>
        <dbReference type="ChEBI" id="CHEBI:16708"/>
        <dbReference type="ChEBI" id="CHEBI:43474"/>
        <dbReference type="ChEBI" id="CHEBI:57720"/>
        <dbReference type="EC" id="2.4.2.1"/>
    </reaction>
    <physiologicalReaction direction="left-to-right" evidence="8">
        <dbReference type="Rhea" id="RHEA:27643"/>
    </physiologicalReaction>
</comment>
<dbReference type="InterPro" id="IPR000182">
    <property type="entry name" value="GNAT_dom"/>
</dbReference>
<dbReference type="SUPFAM" id="SSF64438">
    <property type="entry name" value="CNF1/YfiH-like putative cysteine hydrolases"/>
    <property type="match status" value="1"/>
</dbReference>
<comment type="catalytic activity">
    <reaction evidence="1">
        <text>inosine + phosphate = alpha-D-ribose 1-phosphate + hypoxanthine</text>
        <dbReference type="Rhea" id="RHEA:27646"/>
        <dbReference type="ChEBI" id="CHEBI:17368"/>
        <dbReference type="ChEBI" id="CHEBI:17596"/>
        <dbReference type="ChEBI" id="CHEBI:43474"/>
        <dbReference type="ChEBI" id="CHEBI:57720"/>
        <dbReference type="EC" id="2.4.2.1"/>
    </reaction>
    <physiologicalReaction direction="left-to-right" evidence="1">
        <dbReference type="Rhea" id="RHEA:27647"/>
    </physiologicalReaction>
</comment>
<evidence type="ECO:0000256" key="1">
    <source>
        <dbReference type="ARBA" id="ARBA00000553"/>
    </source>
</evidence>
<comment type="similarity">
    <text evidence="2 10">Belongs to the purine nucleoside phosphorylase YfiH/LACC1 family.</text>
</comment>
<dbReference type="PANTHER" id="PTHR30616:SF2">
    <property type="entry name" value="PURINE NUCLEOSIDE PHOSPHORYLASE LACC1"/>
    <property type="match status" value="1"/>
</dbReference>
<evidence type="ECO:0000256" key="10">
    <source>
        <dbReference type="RuleBase" id="RU361274"/>
    </source>
</evidence>
<dbReference type="InterPro" id="IPR003730">
    <property type="entry name" value="Cu_polyphenol_OxRdtase"/>
</dbReference>
<dbReference type="GO" id="GO:0005507">
    <property type="term" value="F:copper ion binding"/>
    <property type="evidence" value="ECO:0007669"/>
    <property type="project" value="TreeGrafter"/>
</dbReference>
<keyword evidence="6" id="KW-0862">Zinc</keyword>
<dbReference type="Pfam" id="PF13302">
    <property type="entry name" value="Acetyltransf_3"/>
    <property type="match status" value="1"/>
</dbReference>
<dbReference type="GO" id="GO:0016787">
    <property type="term" value="F:hydrolase activity"/>
    <property type="evidence" value="ECO:0007669"/>
    <property type="project" value="UniProtKB-KW"/>
</dbReference>
<dbReference type="InterPro" id="IPR038371">
    <property type="entry name" value="Cu_polyphenol_OxRdtase_sf"/>
</dbReference>
<evidence type="ECO:0000313" key="12">
    <source>
        <dbReference type="EMBL" id="MBU3813899.1"/>
    </source>
</evidence>
<name>A0A9E2NND9_9BACE</name>
<organism evidence="12 13">
    <name type="scientific">Candidatus Bacteroides intestinipullorum</name>
    <dbReference type="NCBI Taxonomy" id="2838471"/>
    <lineage>
        <taxon>Bacteria</taxon>
        <taxon>Pseudomonadati</taxon>
        <taxon>Bacteroidota</taxon>
        <taxon>Bacteroidia</taxon>
        <taxon>Bacteroidales</taxon>
        <taxon>Bacteroidaceae</taxon>
        <taxon>Bacteroides</taxon>
    </lineage>
</organism>
<evidence type="ECO:0000256" key="3">
    <source>
        <dbReference type="ARBA" id="ARBA00022679"/>
    </source>
</evidence>
<dbReference type="AlphaFoldDB" id="A0A9E2NND9"/>
<dbReference type="EMBL" id="JAHLFO010000068">
    <property type="protein sequence ID" value="MBU3813899.1"/>
    <property type="molecule type" value="Genomic_DNA"/>
</dbReference>
<accession>A0A9E2NND9</accession>